<evidence type="ECO:0000313" key="3">
    <source>
        <dbReference type="EMBL" id="SHN80221.1"/>
    </source>
</evidence>
<protein>
    <submittedName>
        <fullName evidence="3">Uncharacterized protein</fullName>
    </submittedName>
</protein>
<proteinExistence type="predicted"/>
<feature type="signal peptide" evidence="2">
    <location>
        <begin position="1"/>
        <end position="23"/>
    </location>
</feature>
<feature type="chain" id="PRO_5012862088" evidence="2">
    <location>
        <begin position="24"/>
        <end position="208"/>
    </location>
</feature>
<feature type="region of interest" description="Disordered" evidence="1">
    <location>
        <begin position="24"/>
        <end position="56"/>
    </location>
</feature>
<evidence type="ECO:0000256" key="1">
    <source>
        <dbReference type="SAM" id="MobiDB-lite"/>
    </source>
</evidence>
<evidence type="ECO:0000313" key="4">
    <source>
        <dbReference type="Proteomes" id="UP000184096"/>
    </source>
</evidence>
<organism evidence="3 4">
    <name type="scientific">Bradyrhizobium erythrophlei</name>
    <dbReference type="NCBI Taxonomy" id="1437360"/>
    <lineage>
        <taxon>Bacteria</taxon>
        <taxon>Pseudomonadati</taxon>
        <taxon>Pseudomonadota</taxon>
        <taxon>Alphaproteobacteria</taxon>
        <taxon>Hyphomicrobiales</taxon>
        <taxon>Nitrobacteraceae</taxon>
        <taxon>Bradyrhizobium</taxon>
    </lineage>
</organism>
<sequence length="208" mass="21953">MRLGRKPFAVMVLLLASAISAGAEDNAPRGSNTNSAQTQPAVAPSDTDELKPQTPDTDLFALMTGTCSTLKIAGHDFPCRTVAYSHSVGGRAYFTIAIDDPSDPSHIVSFSGDAGKRSNDNIYDLAVDRMLLNSKSQPKADGLPVPAVVKSAGRCVQLGNFATGHVTSVVCSATDRSGKRYDLRFESDGTPITVRRVNPSSPTIRGQG</sequence>
<keyword evidence="2" id="KW-0732">Signal</keyword>
<gene>
    <name evidence="3" type="ORF">SAMN05444170_4241</name>
</gene>
<evidence type="ECO:0000256" key="2">
    <source>
        <dbReference type="SAM" id="SignalP"/>
    </source>
</evidence>
<dbReference type="AlphaFoldDB" id="A0A1M7UB00"/>
<keyword evidence="4" id="KW-1185">Reference proteome</keyword>
<feature type="compositionally biased region" description="Polar residues" evidence="1">
    <location>
        <begin position="29"/>
        <end position="40"/>
    </location>
</feature>
<dbReference type="EMBL" id="LT670849">
    <property type="protein sequence ID" value="SHN80221.1"/>
    <property type="molecule type" value="Genomic_DNA"/>
</dbReference>
<name>A0A1M7UB00_9BRAD</name>
<reference evidence="4" key="1">
    <citation type="submission" date="2016-11" db="EMBL/GenBank/DDBJ databases">
        <authorList>
            <person name="Varghese N."/>
            <person name="Submissions S."/>
        </authorList>
    </citation>
    <scope>NUCLEOTIDE SEQUENCE [LARGE SCALE GENOMIC DNA]</scope>
    <source>
        <strain evidence="4">GAS401</strain>
    </source>
</reference>
<accession>A0A1M7UB00</accession>
<dbReference type="Proteomes" id="UP000184096">
    <property type="component" value="Chromosome I"/>
</dbReference>